<evidence type="ECO:0000256" key="1">
    <source>
        <dbReference type="ARBA" id="ARBA00006924"/>
    </source>
</evidence>
<dbReference type="GO" id="GO:0005634">
    <property type="term" value="C:nucleus"/>
    <property type="evidence" value="ECO:0007669"/>
    <property type="project" value="TreeGrafter"/>
</dbReference>
<gene>
    <name evidence="7" type="ORF">HMPREF1541_06172</name>
</gene>
<keyword evidence="2" id="KW-0808">Transferase</keyword>
<dbReference type="PANTHER" id="PTHR11085:SF10">
    <property type="entry name" value="NAD-DEPENDENT PROTEIN DEACYLASE SIRTUIN-5, MITOCHONDRIAL-RELATED"/>
    <property type="match status" value="1"/>
</dbReference>
<evidence type="ECO:0000256" key="5">
    <source>
        <dbReference type="SAM" id="MobiDB-lite"/>
    </source>
</evidence>
<dbReference type="EMBL" id="KB822721">
    <property type="protein sequence ID" value="ETN39945.1"/>
    <property type="molecule type" value="Genomic_DNA"/>
</dbReference>
<dbReference type="RefSeq" id="XP_008718730.1">
    <property type="nucleotide sequence ID" value="XM_008720508.1"/>
</dbReference>
<keyword evidence="8" id="KW-1185">Reference proteome</keyword>
<dbReference type="HOGENOM" id="CLU_023643_3_1_1"/>
<dbReference type="VEuPathDB" id="FungiDB:HMPREF1541_06172"/>
<evidence type="ECO:0000256" key="4">
    <source>
        <dbReference type="PROSITE-ProRule" id="PRU00236"/>
    </source>
</evidence>
<feature type="region of interest" description="Disordered" evidence="5">
    <location>
        <begin position="202"/>
        <end position="223"/>
    </location>
</feature>
<feature type="active site" description="Proton acceptor" evidence="4">
    <location>
        <position position="132"/>
    </location>
</feature>
<keyword evidence="4" id="KW-0479">Metal-binding</keyword>
<dbReference type="PANTHER" id="PTHR11085">
    <property type="entry name" value="NAD-DEPENDENT PROTEIN DEACYLASE SIRTUIN-5, MITOCHONDRIAL-RELATED"/>
    <property type="match status" value="1"/>
</dbReference>
<dbReference type="GO" id="GO:0046872">
    <property type="term" value="F:metal ion binding"/>
    <property type="evidence" value="ECO:0007669"/>
    <property type="project" value="UniProtKB-KW"/>
</dbReference>
<dbReference type="GO" id="GO:0017136">
    <property type="term" value="F:histone deacetylase activity, NAD-dependent"/>
    <property type="evidence" value="ECO:0007669"/>
    <property type="project" value="TreeGrafter"/>
</dbReference>
<name>W2RUH0_CYPE1</name>
<comment type="similarity">
    <text evidence="1">Belongs to the sirtuin family. Class I subfamily.</text>
</comment>
<dbReference type="PROSITE" id="PS50305">
    <property type="entry name" value="SIRTUIN"/>
    <property type="match status" value="1"/>
</dbReference>
<dbReference type="Proteomes" id="UP000030752">
    <property type="component" value="Unassembled WGS sequence"/>
</dbReference>
<feature type="binding site" evidence="4">
    <location>
        <position position="140"/>
    </location>
    <ligand>
        <name>Zn(2+)</name>
        <dbReference type="ChEBI" id="CHEBI:29105"/>
    </ligand>
</feature>
<evidence type="ECO:0000256" key="2">
    <source>
        <dbReference type="ARBA" id="ARBA00022679"/>
    </source>
</evidence>
<evidence type="ECO:0000313" key="8">
    <source>
        <dbReference type="Proteomes" id="UP000030752"/>
    </source>
</evidence>
<dbReference type="GO" id="GO:0070403">
    <property type="term" value="F:NAD+ binding"/>
    <property type="evidence" value="ECO:0007669"/>
    <property type="project" value="InterPro"/>
</dbReference>
<protein>
    <recommendedName>
        <fullName evidence="6">Deacetylase sirtuin-type domain-containing protein</fullName>
    </recommendedName>
</protein>
<dbReference type="SUPFAM" id="SSF52467">
    <property type="entry name" value="DHS-like NAD/FAD-binding domain"/>
    <property type="match status" value="1"/>
</dbReference>
<sequence>MSKKNSEASDMPSTDVGSFVAHLNKSKRIVALLGAGLSASSGLPTFRGAGGYWRTYDATMLASPNAFRNDPGLVWQFYSYRRHMALNAKPNRAHLALAELARRNPDFITLSQNVDNLSPRAGHPGSQLKLLHGNLYDVKCWDEHRCSYIRKNDFTDPIVPALGIPANQAAVDAALQKGTKKPGAPFGSALLESHIAKKGASITGSAEEAAAPAPKEPRQDVPATTPSYIAKTHALIKGVDISDENVPIERIPTHALPQCPQCKKNLLRPGVVWFGESLPEDVMADVDVFFSDQRPIDLMLVIGTSSKVYPAAGYSHIAKRKGARLAVINMDEGDARSLDRDDWFFEGDAAVIVPEILSSVVGDVGEFKEDATAQL</sequence>
<dbReference type="Gene3D" id="3.40.50.1220">
    <property type="entry name" value="TPP-binding domain"/>
    <property type="match status" value="2"/>
</dbReference>
<dbReference type="InterPro" id="IPR029035">
    <property type="entry name" value="DHS-like_NAD/FAD-binding_dom"/>
</dbReference>
<dbReference type="InterPro" id="IPR003000">
    <property type="entry name" value="Sirtuin"/>
</dbReference>
<keyword evidence="4" id="KW-0862">Zinc</keyword>
<dbReference type="AlphaFoldDB" id="W2RUH0"/>
<feature type="binding site" evidence="4">
    <location>
        <position position="259"/>
    </location>
    <ligand>
        <name>Zn(2+)</name>
        <dbReference type="ChEBI" id="CHEBI:29105"/>
    </ligand>
</feature>
<evidence type="ECO:0000313" key="7">
    <source>
        <dbReference type="EMBL" id="ETN39945.1"/>
    </source>
</evidence>
<dbReference type="STRING" id="1220924.W2RUH0"/>
<feature type="binding site" evidence="4">
    <location>
        <position position="146"/>
    </location>
    <ligand>
        <name>Zn(2+)</name>
        <dbReference type="ChEBI" id="CHEBI:29105"/>
    </ligand>
</feature>
<dbReference type="InterPro" id="IPR026590">
    <property type="entry name" value="Ssirtuin_cat_dom"/>
</dbReference>
<dbReference type="InParanoid" id="W2RUH0"/>
<evidence type="ECO:0000256" key="3">
    <source>
        <dbReference type="ARBA" id="ARBA00023027"/>
    </source>
</evidence>
<feature type="binding site" evidence="4">
    <location>
        <position position="262"/>
    </location>
    <ligand>
        <name>Zn(2+)</name>
        <dbReference type="ChEBI" id="CHEBI:29105"/>
    </ligand>
</feature>
<dbReference type="InterPro" id="IPR050134">
    <property type="entry name" value="NAD-dep_sirtuin_deacylases"/>
</dbReference>
<keyword evidence="3" id="KW-0520">NAD</keyword>
<dbReference type="OrthoDB" id="424302at2759"/>
<reference evidence="7 8" key="1">
    <citation type="submission" date="2013-03" db="EMBL/GenBank/DDBJ databases">
        <title>The Genome Sequence of Phialophora europaea CBS 101466.</title>
        <authorList>
            <consortium name="The Broad Institute Genomics Platform"/>
            <person name="Cuomo C."/>
            <person name="de Hoog S."/>
            <person name="Gorbushina A."/>
            <person name="Walker B."/>
            <person name="Young S.K."/>
            <person name="Zeng Q."/>
            <person name="Gargeya S."/>
            <person name="Fitzgerald M."/>
            <person name="Haas B."/>
            <person name="Abouelleil A."/>
            <person name="Allen A.W."/>
            <person name="Alvarado L."/>
            <person name="Arachchi H.M."/>
            <person name="Berlin A.M."/>
            <person name="Chapman S.B."/>
            <person name="Gainer-Dewar J."/>
            <person name="Goldberg J."/>
            <person name="Griggs A."/>
            <person name="Gujja S."/>
            <person name="Hansen M."/>
            <person name="Howarth C."/>
            <person name="Imamovic A."/>
            <person name="Ireland A."/>
            <person name="Larimer J."/>
            <person name="McCowan C."/>
            <person name="Murphy C."/>
            <person name="Pearson M."/>
            <person name="Poon T.W."/>
            <person name="Priest M."/>
            <person name="Roberts A."/>
            <person name="Saif S."/>
            <person name="Shea T."/>
            <person name="Sisk P."/>
            <person name="Sykes S."/>
            <person name="Wortman J."/>
            <person name="Nusbaum C."/>
            <person name="Birren B."/>
        </authorList>
    </citation>
    <scope>NUCLEOTIDE SEQUENCE [LARGE SCALE GENOMIC DNA]</scope>
    <source>
        <strain evidence="7 8">CBS 101466</strain>
    </source>
</reference>
<proteinExistence type="inferred from homology"/>
<dbReference type="GeneID" id="19973511"/>
<accession>W2RUH0</accession>
<feature type="domain" description="Deacetylase sirtuin-type" evidence="6">
    <location>
        <begin position="9"/>
        <end position="375"/>
    </location>
</feature>
<organism evidence="7 8">
    <name type="scientific">Cyphellophora europaea (strain CBS 101466)</name>
    <name type="common">Phialophora europaea</name>
    <dbReference type="NCBI Taxonomy" id="1220924"/>
    <lineage>
        <taxon>Eukaryota</taxon>
        <taxon>Fungi</taxon>
        <taxon>Dikarya</taxon>
        <taxon>Ascomycota</taxon>
        <taxon>Pezizomycotina</taxon>
        <taxon>Eurotiomycetes</taxon>
        <taxon>Chaetothyriomycetidae</taxon>
        <taxon>Chaetothyriales</taxon>
        <taxon>Cyphellophoraceae</taxon>
        <taxon>Cyphellophora</taxon>
    </lineage>
</organism>
<evidence type="ECO:0000259" key="6">
    <source>
        <dbReference type="PROSITE" id="PS50305"/>
    </source>
</evidence>
<dbReference type="Pfam" id="PF02146">
    <property type="entry name" value="SIR2"/>
    <property type="match status" value="2"/>
</dbReference>
<dbReference type="eggNOG" id="KOG2684">
    <property type="taxonomic scope" value="Eukaryota"/>
</dbReference>